<proteinExistence type="predicted"/>
<protein>
    <submittedName>
        <fullName evidence="1">Uncharacterized protein</fullName>
    </submittedName>
</protein>
<name>A0A955HZN1_9BACT</name>
<dbReference type="Proteomes" id="UP000748332">
    <property type="component" value="Unassembled WGS sequence"/>
</dbReference>
<sequence length="609" mass="69920">MNPNNFLRSQEDSTIPTVEIKDVDPFENKARQLIEKLQLGGSVPNIEGIISSAQELQQDYNIPEDFWEDEINLAIVLGCGQCMYGATYPFYKRRIRRLVNVLLDNMGEDNSQRDLEVQDSRSSTSDSKWDYAVSKRDPIATQNFLSAYEQELREATDRCEQSGFRLNVQAAVIEDTVLEMKRNLGAIALIIVPDRSQGLHQGDNFEVKIVLLKELLDKNPGVIRHEIYHIADFASYVRRGRDNLILGSLDELHTEYSVGNYQPKDEREVKTPGFSSYLRLKDFWDKFTLLTEIDFGVLEDRHRTIIEIVKTCGFDGLTKFVMMATEGQGTADFFETFYKESNAILLSMLVSMQKIRVLKGVRGGLSEEIASETIEKTHELAMYMTPMEGTYIGRYRHLTDMIPTPGRRIFSARPLKDGTTHLDDRQSKALINAYAELIAYLELDSEGVLSISNPLREKILDAVRAIPLERRVEDRDTGDVIKKAFESERKYSETDNDAYRKVFGKAFFSLYFSLFEGNEFIFSLSDPALRDHVLSILKHKLHEYTLSCLEFNNSSFREAFIRSFYSSNVTPEVRIELIQYMKENFSALGPFIDMIESEYDPKSLRNLSL</sequence>
<evidence type="ECO:0000313" key="1">
    <source>
        <dbReference type="EMBL" id="MCA9375072.1"/>
    </source>
</evidence>
<dbReference type="EMBL" id="JAGQLM010000079">
    <property type="protein sequence ID" value="MCA9375072.1"/>
    <property type="molecule type" value="Genomic_DNA"/>
</dbReference>
<comment type="caution">
    <text evidence="1">The sequence shown here is derived from an EMBL/GenBank/DDBJ whole genome shotgun (WGS) entry which is preliminary data.</text>
</comment>
<reference evidence="1" key="1">
    <citation type="submission" date="2020-04" db="EMBL/GenBank/DDBJ databases">
        <authorList>
            <person name="Zhang T."/>
        </authorList>
    </citation>
    <scope>NUCLEOTIDE SEQUENCE</scope>
    <source>
        <strain evidence="1">HKST-UBA16</strain>
    </source>
</reference>
<organism evidence="1 2">
    <name type="scientific">Candidatus Dojkabacteria bacterium</name>
    <dbReference type="NCBI Taxonomy" id="2099670"/>
    <lineage>
        <taxon>Bacteria</taxon>
        <taxon>Candidatus Dojkabacteria</taxon>
    </lineage>
</organism>
<gene>
    <name evidence="1" type="ORF">KC622_01940</name>
</gene>
<dbReference type="AlphaFoldDB" id="A0A955HZN1"/>
<accession>A0A955HZN1</accession>
<evidence type="ECO:0000313" key="2">
    <source>
        <dbReference type="Proteomes" id="UP000748332"/>
    </source>
</evidence>
<reference evidence="1" key="2">
    <citation type="journal article" date="2021" name="Microbiome">
        <title>Successional dynamics and alternative stable states in a saline activated sludge microbial community over 9 years.</title>
        <authorList>
            <person name="Wang Y."/>
            <person name="Ye J."/>
            <person name="Ju F."/>
            <person name="Liu L."/>
            <person name="Boyd J.A."/>
            <person name="Deng Y."/>
            <person name="Parks D.H."/>
            <person name="Jiang X."/>
            <person name="Yin X."/>
            <person name="Woodcroft B.J."/>
            <person name="Tyson G.W."/>
            <person name="Hugenholtz P."/>
            <person name="Polz M.F."/>
            <person name="Zhang T."/>
        </authorList>
    </citation>
    <scope>NUCLEOTIDE SEQUENCE</scope>
    <source>
        <strain evidence="1">HKST-UBA16</strain>
    </source>
</reference>